<protein>
    <recommendedName>
        <fullName evidence="14">Interphotoreceptor matrix proteoglycan 1</fullName>
    </recommendedName>
    <alternativeName>
        <fullName evidence="15">Sialoprotein associated with cones and rods</fullName>
    </alternativeName>
</protein>
<dbReference type="PROSITE" id="PS50024">
    <property type="entry name" value="SEA"/>
    <property type="match status" value="1"/>
</dbReference>
<dbReference type="AlphaFoldDB" id="A0A0P7ZFI1"/>
<evidence type="ECO:0000256" key="11">
    <source>
        <dbReference type="ARBA" id="ARBA00023180"/>
    </source>
</evidence>
<keyword evidence="19" id="KW-1133">Transmembrane helix</keyword>
<evidence type="ECO:0000256" key="5">
    <source>
        <dbReference type="ARBA" id="ARBA00022530"/>
    </source>
</evidence>
<dbReference type="PROSITE" id="PS50026">
    <property type="entry name" value="EGF_3"/>
    <property type="match status" value="2"/>
</dbReference>
<evidence type="ECO:0000256" key="18">
    <source>
        <dbReference type="SAM" id="MobiDB-lite"/>
    </source>
</evidence>
<comment type="caution">
    <text evidence="17">Lacks conserved residue(s) required for the propagation of feature annotation.</text>
</comment>
<feature type="disulfide bond" evidence="17">
    <location>
        <begin position="582"/>
        <end position="599"/>
    </location>
</feature>
<name>A0A0P7ZFI1_SCLFO</name>
<keyword evidence="17" id="KW-0245">EGF-like domain</keyword>
<keyword evidence="10 22" id="KW-0675">Receptor</keyword>
<keyword evidence="8" id="KW-0677">Repeat</keyword>
<dbReference type="InterPro" id="IPR036364">
    <property type="entry name" value="SEA_dom_sf"/>
</dbReference>
<dbReference type="SMART" id="SM00200">
    <property type="entry name" value="SEA"/>
    <property type="match status" value="1"/>
</dbReference>
<evidence type="ECO:0000313" key="22">
    <source>
        <dbReference type="EMBL" id="KPP79829.1"/>
    </source>
</evidence>
<dbReference type="GO" id="GO:0033165">
    <property type="term" value="C:interphotoreceptor matrix"/>
    <property type="evidence" value="ECO:0007669"/>
    <property type="project" value="UniProtKB-SubCell"/>
</dbReference>
<evidence type="ECO:0000256" key="15">
    <source>
        <dbReference type="ARBA" id="ARBA00042018"/>
    </source>
</evidence>
<dbReference type="EMBL" id="JARO02000121">
    <property type="protein sequence ID" value="KPP79829.1"/>
    <property type="molecule type" value="Genomic_DNA"/>
</dbReference>
<dbReference type="GO" id="GO:0007601">
    <property type="term" value="P:visual perception"/>
    <property type="evidence" value="ECO:0007669"/>
    <property type="project" value="InterPro"/>
</dbReference>
<dbReference type="PANTHER" id="PTHR12199:SF3">
    <property type="entry name" value="INTERPHOTORECEPTOR MATRIX PROTEOGLYCAN 1"/>
    <property type="match status" value="1"/>
</dbReference>
<keyword evidence="17" id="KW-1015">Disulfide bond</keyword>
<comment type="subcellular location">
    <subcellularLocation>
        <location evidence="2">Cell projection</location>
        <location evidence="2">Cilium</location>
        <location evidence="2">Photoreceptor outer segment</location>
    </subcellularLocation>
    <subcellularLocation>
        <location evidence="1">Photoreceptor inner segment</location>
    </subcellularLocation>
    <subcellularLocation>
        <location evidence="3">Secreted</location>
        <location evidence="3">Extracellular space</location>
        <location evidence="3">Extracellular matrix</location>
        <location evidence="3">Interphotoreceptor matrix</location>
    </subcellularLocation>
</comment>
<feature type="compositionally biased region" description="Acidic residues" evidence="18">
    <location>
        <begin position="239"/>
        <end position="253"/>
    </location>
</feature>
<keyword evidence="11" id="KW-0325">Glycoprotein</keyword>
<keyword evidence="5" id="KW-0272">Extracellular matrix</keyword>
<feature type="compositionally biased region" description="Basic and acidic residues" evidence="18">
    <location>
        <begin position="402"/>
        <end position="412"/>
    </location>
</feature>
<evidence type="ECO:0000256" key="10">
    <source>
        <dbReference type="ARBA" id="ARBA00023170"/>
    </source>
</evidence>
<keyword evidence="12" id="KW-0966">Cell projection</keyword>
<evidence type="ECO:0000313" key="23">
    <source>
        <dbReference type="Proteomes" id="UP000034805"/>
    </source>
</evidence>
<evidence type="ECO:0000259" key="21">
    <source>
        <dbReference type="PROSITE" id="PS50026"/>
    </source>
</evidence>
<evidence type="ECO:0000256" key="19">
    <source>
        <dbReference type="SAM" id="Phobius"/>
    </source>
</evidence>
<keyword evidence="19" id="KW-0812">Transmembrane</keyword>
<evidence type="ECO:0000256" key="9">
    <source>
        <dbReference type="ARBA" id="ARBA00022981"/>
    </source>
</evidence>
<dbReference type="Proteomes" id="UP000034805">
    <property type="component" value="Unassembled WGS sequence"/>
</dbReference>
<evidence type="ECO:0000256" key="6">
    <source>
        <dbReference type="ARBA" id="ARBA00022674"/>
    </source>
</evidence>
<feature type="region of interest" description="Disordered" evidence="18">
    <location>
        <begin position="382"/>
        <end position="422"/>
    </location>
</feature>
<evidence type="ECO:0000256" key="8">
    <source>
        <dbReference type="ARBA" id="ARBA00022737"/>
    </source>
</evidence>
<dbReference type="SUPFAM" id="SSF82671">
    <property type="entry name" value="SEA domain"/>
    <property type="match status" value="1"/>
</dbReference>
<keyword evidence="19" id="KW-0472">Membrane</keyword>
<evidence type="ECO:0000256" key="3">
    <source>
        <dbReference type="ARBA" id="ARBA00004593"/>
    </source>
</evidence>
<proteinExistence type="predicted"/>
<dbReference type="GO" id="GO:0008201">
    <property type="term" value="F:heparin binding"/>
    <property type="evidence" value="ECO:0007669"/>
    <property type="project" value="UniProtKB-KW"/>
</dbReference>
<feature type="non-terminal residue" evidence="22">
    <location>
        <position position="702"/>
    </location>
</feature>
<evidence type="ECO:0000256" key="2">
    <source>
        <dbReference type="ARBA" id="ARBA00004504"/>
    </source>
</evidence>
<sequence length="702" mass="77956">MKSQEALSGVNYMPVTEFPRTSKQMVNVKTTFELGRQRTKRSAVSHTGAKVCHDDSVSETLASHQAYFKLRVWEAFRVFLDRIPSSIEYDSWVSTCQLESLCMIDLLRNFSASQEHMDVVSKKLSVLDEFEEERSNEFDPQKENDISENEHPSVNACNVVIRKEETSLSNTLPEQAAEHVVEFSVTVVDPGFSELLNDTSNPHYYDFTRSLHKKARAFKAGGVSVRYAVVFETLTLDTEEVGEGSADEDEEGVGSDSGNTASSSLKQIVTKALTEEKSLPVDVGSICFDPGAFTVDDDPVALTSGLHQTTLAPTVWPPANLIIEKQLEGNVNESVPHKPMSLQAEETTRGNLTPRATTDRVTSTTQTEVYPMPLKEPVDVPEEVTESPQHVEEVTLASSPTDAHRQEAHKEGPPSQTVAPLPKDADTMDFQKGYPAETEQVVESEASTHDPPLNMARQGKELVVFFSLRVTNLMFSTDLFNKSSPEYRSLENTFLEVLLPYLQSNLSGFKELEILNFRNGSVIVNSKMKFAESLPYNVTKAVHCVLQDFCNAASKRLDIEIDSRSLDIETADQADPCRFTACNEFSRCVVNRWTQEPECLCNPGYSSVNGQPCQSVCALEPGYCLNGGQCEIVPGHGAACRCPVGKYWHFHGERCTELVSVPVDPFLFVICFVGFLLFVLAVIGLLLLINRKCIRTRKTVTL</sequence>
<evidence type="ECO:0000256" key="16">
    <source>
        <dbReference type="ARBA" id="ARBA00045407"/>
    </source>
</evidence>
<dbReference type="InterPro" id="IPR039861">
    <property type="entry name" value="IMPG"/>
</dbReference>
<comment type="caution">
    <text evidence="22">The sequence shown here is derived from an EMBL/GenBank/DDBJ whole genome shotgun (WGS) entry which is preliminary data.</text>
</comment>
<evidence type="ECO:0000256" key="4">
    <source>
        <dbReference type="ARBA" id="ARBA00022525"/>
    </source>
</evidence>
<keyword evidence="6" id="KW-0358">Heparin-binding</keyword>
<feature type="domain" description="SEA" evidence="20">
    <location>
        <begin position="460"/>
        <end position="573"/>
    </location>
</feature>
<evidence type="ECO:0000256" key="14">
    <source>
        <dbReference type="ARBA" id="ARBA00040753"/>
    </source>
</evidence>
<dbReference type="Pfam" id="PF01390">
    <property type="entry name" value="SEA"/>
    <property type="match status" value="1"/>
</dbReference>
<gene>
    <name evidence="22" type="ORF">Z043_100564</name>
</gene>
<reference evidence="22 23" key="1">
    <citation type="submission" date="2015-08" db="EMBL/GenBank/DDBJ databases">
        <title>The genome of the Asian arowana (Scleropages formosus).</title>
        <authorList>
            <person name="Tan M.H."/>
            <person name="Gan H.M."/>
            <person name="Croft L.J."/>
            <person name="Austin C.M."/>
        </authorList>
    </citation>
    <scope>NUCLEOTIDE SEQUENCE [LARGE SCALE GENOMIC DNA]</scope>
    <source>
        <strain evidence="22">Aro1</strain>
    </source>
</reference>
<keyword evidence="13" id="KW-0373">Hyaluronic acid</keyword>
<evidence type="ECO:0000259" key="20">
    <source>
        <dbReference type="PROSITE" id="PS50024"/>
    </source>
</evidence>
<evidence type="ECO:0000256" key="1">
    <source>
        <dbReference type="ARBA" id="ARBA00004437"/>
    </source>
</evidence>
<evidence type="ECO:0000256" key="7">
    <source>
        <dbReference type="ARBA" id="ARBA00022729"/>
    </source>
</evidence>
<dbReference type="GO" id="GO:0001917">
    <property type="term" value="C:photoreceptor inner segment"/>
    <property type="evidence" value="ECO:0007669"/>
    <property type="project" value="UniProtKB-SubCell"/>
</dbReference>
<dbReference type="InterPro" id="IPR000742">
    <property type="entry name" value="EGF"/>
</dbReference>
<keyword evidence="9" id="KW-0730">Sialic acid</keyword>
<dbReference type="GO" id="GO:0001750">
    <property type="term" value="C:photoreceptor outer segment"/>
    <property type="evidence" value="ECO:0007669"/>
    <property type="project" value="UniProtKB-SubCell"/>
</dbReference>
<accession>A0A0P7ZFI1</accession>
<dbReference type="Gene3D" id="3.30.70.960">
    <property type="entry name" value="SEA domain"/>
    <property type="match status" value="1"/>
</dbReference>
<comment type="function">
    <text evidence="16">Chondroitin sulfate-, heparin- and hyaluronan-binding protein. May serve to form a basic macromolecular scaffold comprising the insoluble interphotoreceptor matrix.</text>
</comment>
<dbReference type="PANTHER" id="PTHR12199">
    <property type="entry name" value="INTERPHOTORECEPTOR MATRIX PROTEOGLYCAN"/>
    <property type="match status" value="1"/>
</dbReference>
<dbReference type="GO" id="GO:0005540">
    <property type="term" value="F:hyaluronic acid binding"/>
    <property type="evidence" value="ECO:0007669"/>
    <property type="project" value="UniProtKB-KW"/>
</dbReference>
<keyword evidence="7" id="KW-0732">Signal</keyword>
<feature type="transmembrane region" description="Helical" evidence="19">
    <location>
        <begin position="666"/>
        <end position="689"/>
    </location>
</feature>
<feature type="domain" description="EGF-like" evidence="21">
    <location>
        <begin position="573"/>
        <end position="611"/>
    </location>
</feature>
<evidence type="ECO:0000256" key="17">
    <source>
        <dbReference type="PROSITE-ProRule" id="PRU00076"/>
    </source>
</evidence>
<organism evidence="22 23">
    <name type="scientific">Scleropages formosus</name>
    <name type="common">Asian bonytongue</name>
    <name type="synonym">Osteoglossum formosum</name>
    <dbReference type="NCBI Taxonomy" id="113540"/>
    <lineage>
        <taxon>Eukaryota</taxon>
        <taxon>Metazoa</taxon>
        <taxon>Chordata</taxon>
        <taxon>Craniata</taxon>
        <taxon>Vertebrata</taxon>
        <taxon>Euteleostomi</taxon>
        <taxon>Actinopterygii</taxon>
        <taxon>Neopterygii</taxon>
        <taxon>Teleostei</taxon>
        <taxon>Osteoglossocephala</taxon>
        <taxon>Osteoglossomorpha</taxon>
        <taxon>Osteoglossiformes</taxon>
        <taxon>Osteoglossidae</taxon>
        <taxon>Scleropages</taxon>
    </lineage>
</organism>
<feature type="domain" description="EGF-like" evidence="21">
    <location>
        <begin position="614"/>
        <end position="656"/>
    </location>
</feature>
<feature type="region of interest" description="Disordered" evidence="18">
    <location>
        <begin position="239"/>
        <end position="261"/>
    </location>
</feature>
<keyword evidence="4" id="KW-0964">Secreted</keyword>
<evidence type="ECO:0000256" key="13">
    <source>
        <dbReference type="ARBA" id="ARBA00023290"/>
    </source>
</evidence>
<evidence type="ECO:0000256" key="12">
    <source>
        <dbReference type="ARBA" id="ARBA00023273"/>
    </source>
</evidence>
<dbReference type="InterPro" id="IPR000082">
    <property type="entry name" value="SEA_dom"/>
</dbReference>